<dbReference type="AlphaFoldDB" id="A0A834F9E1"/>
<feature type="non-terminal residue" evidence="1">
    <location>
        <position position="1"/>
    </location>
</feature>
<proteinExistence type="predicted"/>
<gene>
    <name evidence="1" type="ORF">FQA47_007672</name>
</gene>
<name>A0A834F9E1_ORYME</name>
<accession>A0A834F9E1</accession>
<feature type="non-terminal residue" evidence="1">
    <location>
        <position position="80"/>
    </location>
</feature>
<evidence type="ECO:0000313" key="1">
    <source>
        <dbReference type="EMBL" id="KAF6725821.1"/>
    </source>
</evidence>
<organism evidence="1 2">
    <name type="scientific">Oryzias melastigma</name>
    <name type="common">Marine medaka</name>
    <dbReference type="NCBI Taxonomy" id="30732"/>
    <lineage>
        <taxon>Eukaryota</taxon>
        <taxon>Metazoa</taxon>
        <taxon>Chordata</taxon>
        <taxon>Craniata</taxon>
        <taxon>Vertebrata</taxon>
        <taxon>Euteleostomi</taxon>
        <taxon>Actinopterygii</taxon>
        <taxon>Neopterygii</taxon>
        <taxon>Teleostei</taxon>
        <taxon>Neoteleostei</taxon>
        <taxon>Acanthomorphata</taxon>
        <taxon>Ovalentaria</taxon>
        <taxon>Atherinomorphae</taxon>
        <taxon>Beloniformes</taxon>
        <taxon>Adrianichthyidae</taxon>
        <taxon>Oryziinae</taxon>
        <taxon>Oryzias</taxon>
    </lineage>
</organism>
<sequence>VCYEFTRVVGKHLKEFFEALDRFSPNLMDLFRKKRGLSGQLLTDCQTKTTEPTDIRCLRLQGLPVVLGDDPSAFFHNRLG</sequence>
<comment type="caution">
    <text evidence="1">The sequence shown here is derived from an EMBL/GenBank/DDBJ whole genome shotgun (WGS) entry which is preliminary data.</text>
</comment>
<dbReference type="EMBL" id="WKFB01000352">
    <property type="protein sequence ID" value="KAF6725821.1"/>
    <property type="molecule type" value="Genomic_DNA"/>
</dbReference>
<reference evidence="1" key="1">
    <citation type="journal article" name="BMC Genomics">
        <title>Long-read sequencing and de novo genome assembly of marine medaka (Oryzias melastigma).</title>
        <authorList>
            <person name="Liang P."/>
            <person name="Saqib H.S.A."/>
            <person name="Ni X."/>
            <person name="Shen Y."/>
        </authorList>
    </citation>
    <scope>NUCLEOTIDE SEQUENCE</scope>
    <source>
        <strain evidence="1">Bigg-433</strain>
    </source>
</reference>
<protein>
    <submittedName>
        <fullName evidence="1">Uncharacterized protein</fullName>
    </submittedName>
</protein>
<evidence type="ECO:0000313" key="2">
    <source>
        <dbReference type="Proteomes" id="UP000646548"/>
    </source>
</evidence>
<dbReference type="Proteomes" id="UP000646548">
    <property type="component" value="Unassembled WGS sequence"/>
</dbReference>